<proteinExistence type="predicted"/>
<accession>A0AAW0WIJ9</accession>
<gene>
    <name evidence="1" type="ORF">OTU49_009624</name>
</gene>
<reference evidence="1 2" key="1">
    <citation type="journal article" date="2024" name="BMC Genomics">
        <title>Genome assembly of redclaw crayfish (Cherax quadricarinatus) provides insights into its immune adaptation and hypoxia tolerance.</title>
        <authorList>
            <person name="Liu Z."/>
            <person name="Zheng J."/>
            <person name="Li H."/>
            <person name="Fang K."/>
            <person name="Wang S."/>
            <person name="He J."/>
            <person name="Zhou D."/>
            <person name="Weng S."/>
            <person name="Chi M."/>
            <person name="Gu Z."/>
            <person name="He J."/>
            <person name="Li F."/>
            <person name="Wang M."/>
        </authorList>
    </citation>
    <scope>NUCLEOTIDE SEQUENCE [LARGE SCALE GENOMIC DNA]</scope>
    <source>
        <strain evidence="1">ZL_2023a</strain>
    </source>
</reference>
<evidence type="ECO:0000313" key="1">
    <source>
        <dbReference type="EMBL" id="KAK8727563.1"/>
    </source>
</evidence>
<comment type="caution">
    <text evidence="1">The sequence shown here is derived from an EMBL/GenBank/DDBJ whole genome shotgun (WGS) entry which is preliminary data.</text>
</comment>
<organism evidence="1 2">
    <name type="scientific">Cherax quadricarinatus</name>
    <name type="common">Australian red claw crayfish</name>
    <dbReference type="NCBI Taxonomy" id="27406"/>
    <lineage>
        <taxon>Eukaryota</taxon>
        <taxon>Metazoa</taxon>
        <taxon>Ecdysozoa</taxon>
        <taxon>Arthropoda</taxon>
        <taxon>Crustacea</taxon>
        <taxon>Multicrustacea</taxon>
        <taxon>Malacostraca</taxon>
        <taxon>Eumalacostraca</taxon>
        <taxon>Eucarida</taxon>
        <taxon>Decapoda</taxon>
        <taxon>Pleocyemata</taxon>
        <taxon>Astacidea</taxon>
        <taxon>Parastacoidea</taxon>
        <taxon>Parastacidae</taxon>
        <taxon>Cherax</taxon>
    </lineage>
</organism>
<dbReference type="Proteomes" id="UP001445076">
    <property type="component" value="Unassembled WGS sequence"/>
</dbReference>
<keyword evidence="2" id="KW-1185">Reference proteome</keyword>
<evidence type="ECO:0000313" key="2">
    <source>
        <dbReference type="Proteomes" id="UP001445076"/>
    </source>
</evidence>
<name>A0AAW0WIJ9_CHEQU</name>
<feature type="non-terminal residue" evidence="1">
    <location>
        <position position="1"/>
    </location>
</feature>
<sequence>TTLNVSGTIDGVNLEDLVKRALLKSSASPQVVTGHVTVTEGVHFSQPPTLDKVNSKNWEKHLNDVVLKNYSGIISGTKTFHQPLNILGNFDPVTINGIRVADLASRCLTKSSDQVIYNPYTFNSSISVSYLSSPVIDGVNMSNILLIDQAGNLGGTAVFMSDTTFIGDVTSAHNLLGCDELNKRPIIRDQYGNINIHESIRIEDLSLSGTVISEAAVMAGTTQKINLDHFLDSLVLKSVPQEIYGYNLQLGVQQPTDS</sequence>
<dbReference type="AlphaFoldDB" id="A0AAW0WIJ9"/>
<dbReference type="EMBL" id="JARKIK010000075">
    <property type="protein sequence ID" value="KAK8727563.1"/>
    <property type="molecule type" value="Genomic_DNA"/>
</dbReference>
<protein>
    <submittedName>
        <fullName evidence="1">Uncharacterized protein</fullName>
    </submittedName>
</protein>